<gene>
    <name evidence="1" type="ORF">CWATWH0005_191</name>
</gene>
<evidence type="ECO:0000313" key="1">
    <source>
        <dbReference type="EMBL" id="CCQ54033.1"/>
    </source>
</evidence>
<reference evidence="1 2" key="1">
    <citation type="submission" date="2013-01" db="EMBL/GenBank/DDBJ databases">
        <authorList>
            <person name="Bench S."/>
        </authorList>
    </citation>
    <scope>NUCLEOTIDE SEQUENCE [LARGE SCALE GENOMIC DNA]</scope>
    <source>
        <strain evidence="1 2">WH 0005</strain>
    </source>
</reference>
<protein>
    <submittedName>
        <fullName evidence="1">Uncharacterized protein</fullName>
    </submittedName>
</protein>
<sequence>MRQVYEEVLDAILVTLTYTKEGKSPRERLRDREKRGLETYEEYLFVDNLKRTAEDALSDFLEEIEDASVYLKEYLEKCQQENH</sequence>
<dbReference type="AlphaFoldDB" id="T2ILW7"/>
<proteinExistence type="predicted"/>
<evidence type="ECO:0000313" key="2">
    <source>
        <dbReference type="Proteomes" id="UP000017981"/>
    </source>
</evidence>
<accession>T2ILW7</accession>
<comment type="caution">
    <text evidence="1">The sequence shown here is derived from an EMBL/GenBank/DDBJ whole genome shotgun (WGS) entry which is preliminary data.</text>
</comment>
<dbReference type="Proteomes" id="UP000017981">
    <property type="component" value="Unassembled WGS sequence"/>
</dbReference>
<reference evidence="1 2" key="2">
    <citation type="submission" date="2013-09" db="EMBL/GenBank/DDBJ databases">
        <title>Whole genome comparison of six Crocosphaera watsonii strains with differing phenotypes.</title>
        <authorList>
            <person name="Bench S.R."/>
            <person name="Heller P."/>
            <person name="Frank I."/>
            <person name="Arciniega M."/>
            <person name="Shilova I.N."/>
            <person name="Zehr J.P."/>
        </authorList>
    </citation>
    <scope>NUCLEOTIDE SEQUENCE [LARGE SCALE GENOMIC DNA]</scope>
    <source>
        <strain evidence="1 2">WH 0005</strain>
    </source>
</reference>
<name>T2ILW7_CROWT</name>
<organism evidence="1 2">
    <name type="scientific">Crocosphaera watsonii WH 0005</name>
    <dbReference type="NCBI Taxonomy" id="423472"/>
    <lineage>
        <taxon>Bacteria</taxon>
        <taxon>Bacillati</taxon>
        <taxon>Cyanobacteriota</taxon>
        <taxon>Cyanophyceae</taxon>
        <taxon>Oscillatoriophycideae</taxon>
        <taxon>Chroococcales</taxon>
        <taxon>Aphanothecaceae</taxon>
        <taxon>Crocosphaera</taxon>
    </lineage>
</organism>
<dbReference type="EMBL" id="CAQL01000078">
    <property type="protein sequence ID" value="CCQ54033.1"/>
    <property type="molecule type" value="Genomic_DNA"/>
</dbReference>